<dbReference type="RefSeq" id="WP_202750052.1">
    <property type="nucleotide sequence ID" value="NZ_JAESWC010000014.1"/>
</dbReference>
<gene>
    <name evidence="2" type="ORF">JK636_16335</name>
</gene>
<feature type="domain" description="DUF218" evidence="1">
    <location>
        <begin position="22"/>
        <end position="138"/>
    </location>
</feature>
<keyword evidence="3" id="KW-1185">Reference proteome</keyword>
<evidence type="ECO:0000313" key="2">
    <source>
        <dbReference type="EMBL" id="MBL4937298.1"/>
    </source>
</evidence>
<dbReference type="Pfam" id="PF02698">
    <property type="entry name" value="DUF218"/>
    <property type="match status" value="1"/>
</dbReference>
<dbReference type="PANTHER" id="PTHR30336:SF20">
    <property type="entry name" value="DUF218 DOMAIN-CONTAINING PROTEIN"/>
    <property type="match status" value="1"/>
</dbReference>
<dbReference type="InterPro" id="IPR014729">
    <property type="entry name" value="Rossmann-like_a/b/a_fold"/>
</dbReference>
<dbReference type="PANTHER" id="PTHR30336">
    <property type="entry name" value="INNER MEMBRANE PROTEIN, PROBABLE PERMEASE"/>
    <property type="match status" value="1"/>
</dbReference>
<protein>
    <submittedName>
        <fullName evidence="2">YdcF family protein</fullName>
    </submittedName>
</protein>
<evidence type="ECO:0000259" key="1">
    <source>
        <dbReference type="Pfam" id="PF02698"/>
    </source>
</evidence>
<dbReference type="InterPro" id="IPR003848">
    <property type="entry name" value="DUF218"/>
</dbReference>
<organism evidence="2 3">
    <name type="scientific">Clostridium rhizosphaerae</name>
    <dbReference type="NCBI Taxonomy" id="2803861"/>
    <lineage>
        <taxon>Bacteria</taxon>
        <taxon>Bacillati</taxon>
        <taxon>Bacillota</taxon>
        <taxon>Clostridia</taxon>
        <taxon>Eubacteriales</taxon>
        <taxon>Clostridiaceae</taxon>
        <taxon>Clostridium</taxon>
    </lineage>
</organism>
<dbReference type="InterPro" id="IPR051599">
    <property type="entry name" value="Cell_Envelope_Assoc"/>
</dbReference>
<dbReference type="Proteomes" id="UP000632377">
    <property type="component" value="Unassembled WGS sequence"/>
</dbReference>
<dbReference type="EMBL" id="JAESWC010000014">
    <property type="protein sequence ID" value="MBL4937298.1"/>
    <property type="molecule type" value="Genomic_DNA"/>
</dbReference>
<reference evidence="2 3" key="1">
    <citation type="submission" date="2021-01" db="EMBL/GenBank/DDBJ databases">
        <title>Genome public.</title>
        <authorList>
            <person name="Liu C."/>
            <person name="Sun Q."/>
        </authorList>
    </citation>
    <scope>NUCLEOTIDE SEQUENCE [LARGE SCALE GENOMIC DNA]</scope>
    <source>
        <strain evidence="2 3">YIM B02515</strain>
    </source>
</reference>
<comment type="caution">
    <text evidence="2">The sequence shown here is derived from an EMBL/GenBank/DDBJ whole genome shotgun (WGS) entry which is preliminary data.</text>
</comment>
<name>A0ABS1TH72_9CLOT</name>
<dbReference type="Gene3D" id="3.40.50.620">
    <property type="entry name" value="HUPs"/>
    <property type="match status" value="1"/>
</dbReference>
<dbReference type="CDD" id="cd06259">
    <property type="entry name" value="YdcF-like"/>
    <property type="match status" value="1"/>
</dbReference>
<sequence length="189" mass="21792">MNYPFDCITDFIFVETDIKKSDVILVPGGTVPELMERAAELYHNGFAPYILPTGGPNYRIPEYESEWEFLKNIGIKLGIPEKAILKEDKAKHTFDNANLSWKVLRDNNIDVKKAILVCKGYHSRRALLTYKTAFPLDVEFYVSPVLDRRKTTKDNWFLDSEKISLVMGEVSKIGRYFEGEISKWVSCKE</sequence>
<evidence type="ECO:0000313" key="3">
    <source>
        <dbReference type="Proteomes" id="UP000632377"/>
    </source>
</evidence>
<proteinExistence type="predicted"/>
<accession>A0ABS1TH72</accession>